<dbReference type="InterPro" id="IPR043128">
    <property type="entry name" value="Rev_trsase/Diguanyl_cyclase"/>
</dbReference>
<evidence type="ECO:0000259" key="8">
    <source>
        <dbReference type="PROSITE" id="PS50173"/>
    </source>
</evidence>
<dbReference type="Gene3D" id="1.10.150.20">
    <property type="entry name" value="5' to 3' exonuclease, C-terminal subdomain"/>
    <property type="match status" value="1"/>
</dbReference>
<dbReference type="InterPro" id="IPR043502">
    <property type="entry name" value="DNA/RNA_pol_sf"/>
</dbReference>
<comment type="function">
    <text evidence="5">Poorly processive, error-prone DNA polymerase involved in untargeted mutagenesis. Copies undamaged DNA at stalled replication forks, which arise in vivo from mismatched or misaligned primer ends. These misaligned primers can be extended by PolIV. Exhibits no 3'-5' exonuclease (proofreading) activity. May be involved in translesional synthesis, in conjunction with the beta clamp from PolIII.</text>
</comment>
<evidence type="ECO:0000256" key="6">
    <source>
        <dbReference type="ARBA" id="ARBA00049244"/>
    </source>
</evidence>
<feature type="domain" description="UmuC" evidence="8">
    <location>
        <begin position="9"/>
        <end position="200"/>
    </location>
</feature>
<evidence type="ECO:0000256" key="2">
    <source>
        <dbReference type="ARBA" id="ARBA00010945"/>
    </source>
</evidence>
<dbReference type="Proteomes" id="UP000996601">
    <property type="component" value="Unassembled WGS sequence"/>
</dbReference>
<protein>
    <recommendedName>
        <fullName evidence="4">DNA-directed DNA polymerase</fullName>
        <ecNumber evidence="4">2.7.7.7</ecNumber>
    </recommendedName>
</protein>
<comment type="caution">
    <text evidence="9">The sequence shown here is derived from an EMBL/GenBank/DDBJ whole genome shotgun (WGS) entry which is preliminary data.</text>
</comment>
<comment type="similarity">
    <text evidence="2">Belongs to the DNA polymerase type-Y family.</text>
</comment>
<dbReference type="RefSeq" id="WP_256121139.1">
    <property type="nucleotide sequence ID" value="NZ_WHSB02000021.1"/>
</dbReference>
<evidence type="ECO:0000256" key="4">
    <source>
        <dbReference type="ARBA" id="ARBA00012417"/>
    </source>
</evidence>
<evidence type="ECO:0000313" key="10">
    <source>
        <dbReference type="Proteomes" id="UP000996601"/>
    </source>
</evidence>
<dbReference type="PANTHER" id="PTHR11076:SF33">
    <property type="entry name" value="DNA POLYMERASE KAPPA"/>
    <property type="match status" value="1"/>
</dbReference>
<evidence type="ECO:0000256" key="3">
    <source>
        <dbReference type="ARBA" id="ARBA00011245"/>
    </source>
</evidence>
<dbReference type="Gene3D" id="3.30.70.270">
    <property type="match status" value="1"/>
</dbReference>
<accession>A0ABT1RH80</accession>
<dbReference type="EC" id="2.7.7.7" evidence="4"/>
<evidence type="ECO:0000313" key="9">
    <source>
        <dbReference type="EMBL" id="MCQ4634540.1"/>
    </source>
</evidence>
<dbReference type="InterPro" id="IPR050116">
    <property type="entry name" value="DNA_polymerase-Y"/>
</dbReference>
<evidence type="ECO:0000256" key="7">
    <source>
        <dbReference type="SAM" id="MobiDB-lite"/>
    </source>
</evidence>
<dbReference type="PROSITE" id="PS50173">
    <property type="entry name" value="UMUC"/>
    <property type="match status" value="1"/>
</dbReference>
<name>A0ABT1RH80_9HYPH</name>
<keyword evidence="10" id="KW-1185">Reference proteome</keyword>
<organism evidence="9 10">
    <name type="scientific">Shinella lacus</name>
    <dbReference type="NCBI Taxonomy" id="2654216"/>
    <lineage>
        <taxon>Bacteria</taxon>
        <taxon>Pseudomonadati</taxon>
        <taxon>Pseudomonadota</taxon>
        <taxon>Alphaproteobacteria</taxon>
        <taxon>Hyphomicrobiales</taxon>
        <taxon>Rhizobiaceae</taxon>
        <taxon>Shinella</taxon>
    </lineage>
</organism>
<dbReference type="PANTHER" id="PTHR11076">
    <property type="entry name" value="DNA REPAIR POLYMERASE UMUC / TRANSFERASE FAMILY MEMBER"/>
    <property type="match status" value="1"/>
</dbReference>
<dbReference type="InterPro" id="IPR017961">
    <property type="entry name" value="DNA_pol_Y-fam_little_finger"/>
</dbReference>
<dbReference type="Gene3D" id="3.40.1170.60">
    <property type="match status" value="1"/>
</dbReference>
<dbReference type="Pfam" id="PF00817">
    <property type="entry name" value="IMS"/>
    <property type="match status" value="1"/>
</dbReference>
<comment type="subunit">
    <text evidence="3">Monomer.</text>
</comment>
<comment type="cofactor">
    <cofactor evidence="1">
        <name>Mg(2+)</name>
        <dbReference type="ChEBI" id="CHEBI:18420"/>
    </cofactor>
</comment>
<proteinExistence type="inferred from homology"/>
<dbReference type="Pfam" id="PF11799">
    <property type="entry name" value="IMS_C"/>
    <property type="match status" value="1"/>
</dbReference>
<evidence type="ECO:0000256" key="1">
    <source>
        <dbReference type="ARBA" id="ARBA00001946"/>
    </source>
</evidence>
<dbReference type="InterPro" id="IPR001126">
    <property type="entry name" value="UmuC"/>
</dbReference>
<reference evidence="9" key="1">
    <citation type="submission" date="2021-07" db="EMBL/GenBank/DDBJ databases">
        <title>Shinella sp. nov., a novel member of the genus Shinella from water.</title>
        <authorList>
            <person name="Deng Y."/>
        </authorList>
    </citation>
    <scope>NUCLEOTIDE SEQUENCE</scope>
    <source>
        <strain evidence="9">CPCC 100929</strain>
    </source>
</reference>
<evidence type="ECO:0000256" key="5">
    <source>
        <dbReference type="ARBA" id="ARBA00025589"/>
    </source>
</evidence>
<dbReference type="SUPFAM" id="SSF56672">
    <property type="entry name" value="DNA/RNA polymerases"/>
    <property type="match status" value="1"/>
</dbReference>
<sequence length="438" mass="48224">MRKPDDIERLYLDFDGFFASVEQQADPRLRGRPVGVVPFAGTDRTAVIACSKEAKAAGVKNVMPIREAKQVCPDLILVPQKPDLYRRAHNALLCEIETVIAIDTAKSIDDLTCVLDESGQRDPELLAARIKTAIATNIGTYITSSIGFAANRQLAKIACKQGKEESRRLGSYGNGLAIWRPSDMPAPLLRVALKDIPGVGASMIGRLARNRVFTTAELYALEAKHMRKIWNNVNGERLWYALHGYAIQAPPQKRGMFGHGRVLPPEGRTIAGASEISRLLLTKAARRLRRENFYAGGVWLWLSVTDGSWMGKHHLAVVNDDQAILSALRSLWARVRRDYPRGVTIFRVGVTLYDLSPADERQIDMLDNDDADRRKWEKVNSAVDALNTRYSGTIVSLGEWKPPAGGHAGGKISYTRIPSAGTSGDGKLEDDDPGTRSG</sequence>
<dbReference type="CDD" id="cd00424">
    <property type="entry name" value="PolY"/>
    <property type="match status" value="1"/>
</dbReference>
<gene>
    <name evidence="9" type="ORF">GB927_031195</name>
</gene>
<comment type="catalytic activity">
    <reaction evidence="6">
        <text>DNA(n) + a 2'-deoxyribonucleoside 5'-triphosphate = DNA(n+1) + diphosphate</text>
        <dbReference type="Rhea" id="RHEA:22508"/>
        <dbReference type="Rhea" id="RHEA-COMP:17339"/>
        <dbReference type="Rhea" id="RHEA-COMP:17340"/>
        <dbReference type="ChEBI" id="CHEBI:33019"/>
        <dbReference type="ChEBI" id="CHEBI:61560"/>
        <dbReference type="ChEBI" id="CHEBI:173112"/>
        <dbReference type="EC" id="2.7.7.7"/>
    </reaction>
</comment>
<feature type="region of interest" description="Disordered" evidence="7">
    <location>
        <begin position="401"/>
        <end position="438"/>
    </location>
</feature>
<dbReference type="EMBL" id="WHSB02000021">
    <property type="protein sequence ID" value="MCQ4634540.1"/>
    <property type="molecule type" value="Genomic_DNA"/>
</dbReference>